<comment type="caution">
    <text evidence="2">The sequence shown here is derived from an EMBL/GenBank/DDBJ whole genome shotgun (WGS) entry which is preliminary data.</text>
</comment>
<protein>
    <submittedName>
        <fullName evidence="2">Uncharacterized protein</fullName>
    </submittedName>
</protein>
<evidence type="ECO:0000313" key="2">
    <source>
        <dbReference type="EMBL" id="MPN33587.1"/>
    </source>
</evidence>
<dbReference type="EMBL" id="VSSQ01086157">
    <property type="protein sequence ID" value="MPN33587.1"/>
    <property type="molecule type" value="Genomic_DNA"/>
</dbReference>
<feature type="compositionally biased region" description="Basic and acidic residues" evidence="1">
    <location>
        <begin position="22"/>
        <end position="42"/>
    </location>
</feature>
<gene>
    <name evidence="2" type="ORF">SDC9_181076</name>
</gene>
<dbReference type="AlphaFoldDB" id="A0A645H3K7"/>
<organism evidence="2">
    <name type="scientific">bioreactor metagenome</name>
    <dbReference type="NCBI Taxonomy" id="1076179"/>
    <lineage>
        <taxon>unclassified sequences</taxon>
        <taxon>metagenomes</taxon>
        <taxon>ecological metagenomes</taxon>
    </lineage>
</organism>
<reference evidence="2" key="1">
    <citation type="submission" date="2019-08" db="EMBL/GenBank/DDBJ databases">
        <authorList>
            <person name="Kucharzyk K."/>
            <person name="Murdoch R.W."/>
            <person name="Higgins S."/>
            <person name="Loffler F."/>
        </authorList>
    </citation>
    <scope>NUCLEOTIDE SEQUENCE</scope>
</reference>
<accession>A0A645H3K7</accession>
<name>A0A645H3K7_9ZZZZ</name>
<feature type="region of interest" description="Disordered" evidence="1">
    <location>
        <begin position="19"/>
        <end position="42"/>
    </location>
</feature>
<proteinExistence type="predicted"/>
<sequence>MVGVGDRVRRVGCDGSVARQLRVRDGEQPPHSAPRRDVGVHDASPHVGVHIAAGGDLTPAGVQAGQRLLHRVMGVVVIAGDQVGETQQ</sequence>
<evidence type="ECO:0000256" key="1">
    <source>
        <dbReference type="SAM" id="MobiDB-lite"/>
    </source>
</evidence>